<feature type="transmembrane region" description="Helical" evidence="1">
    <location>
        <begin position="93"/>
        <end position="115"/>
    </location>
</feature>
<keyword evidence="3" id="KW-1185">Reference proteome</keyword>
<protein>
    <recommendedName>
        <fullName evidence="4">Peptidase M50 domain-containing protein</fullName>
    </recommendedName>
</protein>
<organism evidence="2 3">
    <name type="scientific">Gryllotalpicola reticulitermitis</name>
    <dbReference type="NCBI Taxonomy" id="1184153"/>
    <lineage>
        <taxon>Bacteria</taxon>
        <taxon>Bacillati</taxon>
        <taxon>Actinomycetota</taxon>
        <taxon>Actinomycetes</taxon>
        <taxon>Micrococcales</taxon>
        <taxon>Microbacteriaceae</taxon>
        <taxon>Gryllotalpicola</taxon>
    </lineage>
</organism>
<keyword evidence="1" id="KW-1133">Transmembrane helix</keyword>
<evidence type="ECO:0000313" key="2">
    <source>
        <dbReference type="EMBL" id="MFC4245218.1"/>
    </source>
</evidence>
<dbReference type="EMBL" id="JBHSCN010000022">
    <property type="protein sequence ID" value="MFC4245218.1"/>
    <property type="molecule type" value="Genomic_DNA"/>
</dbReference>
<gene>
    <name evidence="2" type="ORF">ACFOYW_17755</name>
</gene>
<comment type="caution">
    <text evidence="2">The sequence shown here is derived from an EMBL/GenBank/DDBJ whole genome shotgun (WGS) entry which is preliminary data.</text>
</comment>
<proteinExistence type="predicted"/>
<keyword evidence="1" id="KW-0812">Transmembrane</keyword>
<evidence type="ECO:0000313" key="3">
    <source>
        <dbReference type="Proteomes" id="UP001595900"/>
    </source>
</evidence>
<name>A0ABV8QBZ6_9MICO</name>
<reference evidence="3" key="1">
    <citation type="journal article" date="2019" name="Int. J. Syst. Evol. Microbiol.">
        <title>The Global Catalogue of Microorganisms (GCM) 10K type strain sequencing project: providing services to taxonomists for standard genome sequencing and annotation.</title>
        <authorList>
            <consortium name="The Broad Institute Genomics Platform"/>
            <consortium name="The Broad Institute Genome Sequencing Center for Infectious Disease"/>
            <person name="Wu L."/>
            <person name="Ma J."/>
        </authorList>
    </citation>
    <scope>NUCLEOTIDE SEQUENCE [LARGE SCALE GENOMIC DNA]</scope>
    <source>
        <strain evidence="3">CGMCC 1.10363</strain>
    </source>
</reference>
<sequence length="412" mass="43545">MVEISGHHFTTDTGAVPPAIAFAPAAGYLIGACLQVVPHELGHLVVALVLRLPVRGAAIGRLRIGPVAPSKALGGCIALDVDRLPPRALPLRMILFALGGPLSGLLCATAAAAVAMDPAASLAARNLSAAVACAAAAVQIWNLLPLKSSTGGRLDGLNVVLWLTAPSAQWAQLQHLRAVAELRRTMPTSPVELADFPSLERLRCGLRDPHPQSAVRALRLLYRSLPIDALLNPVDDDTWSPEAATQARLAAPTILEFARRADIPKELRADAAGAFAQVLAMVCAYEDIVADAPPLSENLAQATDLAEFAWQMRPGWLPNQSTLGLIRLFQRRPADTRALLINISTGQGKDNEDRARAYSIRGLAELDLGNAALAERLAELASAEAPHEYLSRVLTDELAAGSRGQDQVGGTA</sequence>
<evidence type="ECO:0000256" key="1">
    <source>
        <dbReference type="SAM" id="Phobius"/>
    </source>
</evidence>
<dbReference type="RefSeq" id="WP_390232161.1">
    <property type="nucleotide sequence ID" value="NZ_JBHSCN010000022.1"/>
</dbReference>
<dbReference type="Proteomes" id="UP001595900">
    <property type="component" value="Unassembled WGS sequence"/>
</dbReference>
<evidence type="ECO:0008006" key="4">
    <source>
        <dbReference type="Google" id="ProtNLM"/>
    </source>
</evidence>
<keyword evidence="1" id="KW-0472">Membrane</keyword>
<accession>A0ABV8QBZ6</accession>